<reference evidence="1" key="2">
    <citation type="submission" date="2015-06" db="UniProtKB">
        <authorList>
            <consortium name="EnsemblProtists"/>
        </authorList>
    </citation>
    <scope>IDENTIFICATION</scope>
    <source>
        <strain evidence="1">Emoy2</strain>
    </source>
</reference>
<organism evidence="1 2">
    <name type="scientific">Hyaloperonospora arabidopsidis (strain Emoy2)</name>
    <name type="common">Downy mildew agent</name>
    <name type="synonym">Peronospora arabidopsidis</name>
    <dbReference type="NCBI Taxonomy" id="559515"/>
    <lineage>
        <taxon>Eukaryota</taxon>
        <taxon>Sar</taxon>
        <taxon>Stramenopiles</taxon>
        <taxon>Oomycota</taxon>
        <taxon>Peronosporomycetes</taxon>
        <taxon>Peronosporales</taxon>
        <taxon>Peronosporaceae</taxon>
        <taxon>Hyaloperonospora</taxon>
    </lineage>
</organism>
<evidence type="ECO:0000313" key="1">
    <source>
        <dbReference type="EnsemblProtists" id="HpaP809083"/>
    </source>
</evidence>
<dbReference type="InParanoid" id="M4BRP3"/>
<dbReference type="Proteomes" id="UP000011713">
    <property type="component" value="Unassembled WGS sequence"/>
</dbReference>
<keyword evidence="2" id="KW-1185">Reference proteome</keyword>
<dbReference type="VEuPathDB" id="FungiDB:HpaG809083"/>
<reference evidence="2" key="1">
    <citation type="journal article" date="2010" name="Science">
        <title>Signatures of adaptation to obligate biotrophy in the Hyaloperonospora arabidopsidis genome.</title>
        <authorList>
            <person name="Baxter L."/>
            <person name="Tripathy S."/>
            <person name="Ishaque N."/>
            <person name="Boot N."/>
            <person name="Cabral A."/>
            <person name="Kemen E."/>
            <person name="Thines M."/>
            <person name="Ah-Fong A."/>
            <person name="Anderson R."/>
            <person name="Badejoko W."/>
            <person name="Bittner-Eddy P."/>
            <person name="Boore J.L."/>
            <person name="Chibucos M.C."/>
            <person name="Coates M."/>
            <person name="Dehal P."/>
            <person name="Delehaunty K."/>
            <person name="Dong S."/>
            <person name="Downton P."/>
            <person name="Dumas B."/>
            <person name="Fabro G."/>
            <person name="Fronick C."/>
            <person name="Fuerstenberg S.I."/>
            <person name="Fulton L."/>
            <person name="Gaulin E."/>
            <person name="Govers F."/>
            <person name="Hughes L."/>
            <person name="Humphray S."/>
            <person name="Jiang R.H."/>
            <person name="Judelson H."/>
            <person name="Kamoun S."/>
            <person name="Kyung K."/>
            <person name="Meijer H."/>
            <person name="Minx P."/>
            <person name="Morris P."/>
            <person name="Nelson J."/>
            <person name="Phuntumart V."/>
            <person name="Qutob D."/>
            <person name="Rehmany A."/>
            <person name="Rougon-Cardoso A."/>
            <person name="Ryden P."/>
            <person name="Torto-Alalibo T."/>
            <person name="Studholme D."/>
            <person name="Wang Y."/>
            <person name="Win J."/>
            <person name="Wood J."/>
            <person name="Clifton S.W."/>
            <person name="Rogers J."/>
            <person name="Van den Ackerveken G."/>
            <person name="Jones J.D."/>
            <person name="McDowell J.M."/>
            <person name="Beynon J."/>
            <person name="Tyler B.M."/>
        </authorList>
    </citation>
    <scope>NUCLEOTIDE SEQUENCE [LARGE SCALE GENOMIC DNA]</scope>
    <source>
        <strain evidence="2">Emoy2</strain>
    </source>
</reference>
<sequence>MAPARERAIGRIFTAILCSISPPSIGPAKGLCDFLTLASHEADNCAQTWSSLRRCISVVSVQELAI</sequence>
<dbReference type="AlphaFoldDB" id="M4BRP3"/>
<dbReference type="EnsemblProtists" id="HpaT809083">
    <property type="protein sequence ID" value="HpaP809083"/>
    <property type="gene ID" value="HpaG809083"/>
</dbReference>
<accession>M4BRP3</accession>
<dbReference type="EMBL" id="JH598659">
    <property type="status" value="NOT_ANNOTATED_CDS"/>
    <property type="molecule type" value="Genomic_DNA"/>
</dbReference>
<protein>
    <submittedName>
        <fullName evidence="1">Uncharacterized protein</fullName>
    </submittedName>
</protein>
<proteinExistence type="predicted"/>
<dbReference type="HOGENOM" id="CLU_2836697_0_0_1"/>
<name>M4BRP3_HYAAE</name>
<evidence type="ECO:0000313" key="2">
    <source>
        <dbReference type="Proteomes" id="UP000011713"/>
    </source>
</evidence>